<name>A0A9D4P3J6_DERFA</name>
<reference evidence="2" key="2">
    <citation type="journal article" date="2021" name="World Allergy Organ. J.">
        <title>Chromosome-level assembly of Dermatophagoides farinae genome and transcriptome reveals two novel allergens Der f 37 and Der f 39.</title>
        <authorList>
            <person name="Chen J."/>
            <person name="Cai Z."/>
            <person name="Fan D."/>
            <person name="Hu J."/>
            <person name="Hou Y."/>
            <person name="He Y."/>
            <person name="Zhang Z."/>
            <person name="Zhao Z."/>
            <person name="Gao P."/>
            <person name="Hu W."/>
            <person name="Sun J."/>
            <person name="Li J."/>
            <person name="Ji K."/>
        </authorList>
    </citation>
    <scope>NUCLEOTIDE SEQUENCE</scope>
    <source>
        <strain evidence="2">JKM2019</strain>
    </source>
</reference>
<protein>
    <submittedName>
        <fullName evidence="2">Uncharacterized protein</fullName>
    </submittedName>
</protein>
<accession>A0A9D4P3J6</accession>
<proteinExistence type="predicted"/>
<reference evidence="2" key="1">
    <citation type="submission" date="2020-06" db="EMBL/GenBank/DDBJ databases">
        <authorList>
            <person name="Ji K."/>
            <person name="Li J."/>
        </authorList>
    </citation>
    <scope>NUCLEOTIDE SEQUENCE</scope>
    <source>
        <strain evidence="2">JKM2019</strain>
        <tissue evidence="2">Whole body</tissue>
    </source>
</reference>
<sequence>MDTAKRLAYLQQLQNLLINQHHHHLDSNSNSLIKLNSFYGYLGKEISMKHNVQILNCDPLKLYRCKRCYCQYDFQSIIEKRIYRMKTSKRRLCFECPQCSYPRTIIFRQRTKTKWEKYLDQQSQPSTAPPPPPQQQQQQQRPSNRKQSKSSD</sequence>
<comment type="caution">
    <text evidence="2">The sequence shown here is derived from an EMBL/GenBank/DDBJ whole genome shotgun (WGS) entry which is preliminary data.</text>
</comment>
<dbReference type="EMBL" id="SDOV01000003">
    <property type="protein sequence ID" value="KAH7643338.1"/>
    <property type="molecule type" value="Genomic_DNA"/>
</dbReference>
<feature type="region of interest" description="Disordered" evidence="1">
    <location>
        <begin position="118"/>
        <end position="152"/>
    </location>
</feature>
<evidence type="ECO:0000313" key="2">
    <source>
        <dbReference type="EMBL" id="KAH7643338.1"/>
    </source>
</evidence>
<feature type="compositionally biased region" description="Basic residues" evidence="1">
    <location>
        <begin position="143"/>
        <end position="152"/>
    </location>
</feature>
<gene>
    <name evidence="2" type="ORF">HUG17_10029</name>
</gene>
<evidence type="ECO:0000256" key="1">
    <source>
        <dbReference type="SAM" id="MobiDB-lite"/>
    </source>
</evidence>
<dbReference type="AlphaFoldDB" id="A0A9D4P3J6"/>
<organism evidence="2">
    <name type="scientific">Dermatophagoides farinae</name>
    <name type="common">American house dust mite</name>
    <dbReference type="NCBI Taxonomy" id="6954"/>
    <lineage>
        <taxon>Eukaryota</taxon>
        <taxon>Metazoa</taxon>
        <taxon>Ecdysozoa</taxon>
        <taxon>Arthropoda</taxon>
        <taxon>Chelicerata</taxon>
        <taxon>Arachnida</taxon>
        <taxon>Acari</taxon>
        <taxon>Acariformes</taxon>
        <taxon>Sarcoptiformes</taxon>
        <taxon>Astigmata</taxon>
        <taxon>Psoroptidia</taxon>
        <taxon>Analgoidea</taxon>
        <taxon>Pyroglyphidae</taxon>
        <taxon>Dermatophagoidinae</taxon>
        <taxon>Dermatophagoides</taxon>
    </lineage>
</organism>
<dbReference type="Proteomes" id="UP000828236">
    <property type="component" value="Unassembled WGS sequence"/>
</dbReference>